<keyword evidence="1" id="KW-0067">ATP-binding</keyword>
<sequence length="163" mass="17595">MAGSGMLHAFCGKIASGKSSLAASLANAPQTILISEDQLLSRLYPGEVVTIDDYVRVATRLRAAIGPHLEKLLRTGLNIVLDFQANTPASRAWVRSVAERADAEHILHVLDVPDEVCRSRLAERNAAGAHEYQVSEADFELFNSYVVPPTSAEGFNVVVHANS</sequence>
<keyword evidence="2" id="KW-1185">Reference proteome</keyword>
<dbReference type="Pfam" id="PF13671">
    <property type="entry name" value="AAA_33"/>
    <property type="match status" value="1"/>
</dbReference>
<dbReference type="InterPro" id="IPR027417">
    <property type="entry name" value="P-loop_NTPase"/>
</dbReference>
<comment type="caution">
    <text evidence="1">The sequence shown here is derived from an EMBL/GenBank/DDBJ whole genome shotgun (WGS) entry which is preliminary data.</text>
</comment>
<dbReference type="Gene3D" id="3.40.50.300">
    <property type="entry name" value="P-loop containing nucleotide triphosphate hydrolases"/>
    <property type="match status" value="1"/>
</dbReference>
<protein>
    <submittedName>
        <fullName evidence="1">ATP-binding protein</fullName>
    </submittedName>
</protein>
<dbReference type="InterPro" id="IPR017101">
    <property type="entry name" value="P-loop_ATP/GTP-bd_All4644_prd"/>
</dbReference>
<name>A0ABT0RX72_9SPHN</name>
<accession>A0ABT0RX72</accession>
<dbReference type="SUPFAM" id="SSF52540">
    <property type="entry name" value="P-loop containing nucleoside triphosphate hydrolases"/>
    <property type="match status" value="1"/>
</dbReference>
<dbReference type="Proteomes" id="UP001203410">
    <property type="component" value="Unassembled WGS sequence"/>
</dbReference>
<evidence type="ECO:0000313" key="1">
    <source>
        <dbReference type="EMBL" id="MCL6699624.1"/>
    </source>
</evidence>
<keyword evidence="1" id="KW-0547">Nucleotide-binding</keyword>
<proteinExistence type="predicted"/>
<dbReference type="GO" id="GO:0005524">
    <property type="term" value="F:ATP binding"/>
    <property type="evidence" value="ECO:0007669"/>
    <property type="project" value="UniProtKB-KW"/>
</dbReference>
<organism evidence="1 2">
    <name type="scientific">Sphingomonas caseinilyticus</name>
    <dbReference type="NCBI Taxonomy" id="2908205"/>
    <lineage>
        <taxon>Bacteria</taxon>
        <taxon>Pseudomonadati</taxon>
        <taxon>Pseudomonadota</taxon>
        <taxon>Alphaproteobacteria</taxon>
        <taxon>Sphingomonadales</taxon>
        <taxon>Sphingomonadaceae</taxon>
        <taxon>Sphingomonas</taxon>
    </lineage>
</organism>
<dbReference type="RefSeq" id="WP_249905077.1">
    <property type="nucleotide sequence ID" value="NZ_JAMGBA010000003.1"/>
</dbReference>
<dbReference type="EMBL" id="JAMGBA010000003">
    <property type="protein sequence ID" value="MCL6699624.1"/>
    <property type="molecule type" value="Genomic_DNA"/>
</dbReference>
<gene>
    <name evidence="1" type="ORF">LZ496_12630</name>
</gene>
<reference evidence="1 2" key="1">
    <citation type="submission" date="2022-05" db="EMBL/GenBank/DDBJ databases">
        <authorList>
            <person name="Jo J.-H."/>
            <person name="Im W.-T."/>
        </authorList>
    </citation>
    <scope>NUCLEOTIDE SEQUENCE [LARGE SCALE GENOMIC DNA]</scope>
    <source>
        <strain evidence="1 2">NSE70-1</strain>
    </source>
</reference>
<dbReference type="PIRSF" id="PIRSF037081">
    <property type="entry name" value="P-loop_All4644_prd"/>
    <property type="match status" value="1"/>
</dbReference>
<evidence type="ECO:0000313" key="2">
    <source>
        <dbReference type="Proteomes" id="UP001203410"/>
    </source>
</evidence>